<proteinExistence type="predicted"/>
<evidence type="ECO:0000313" key="2">
    <source>
        <dbReference type="Proteomes" id="UP001164539"/>
    </source>
</evidence>
<accession>A0ACC1YGS4</accession>
<dbReference type="EMBL" id="CM051396">
    <property type="protein sequence ID" value="KAJ4722885.1"/>
    <property type="molecule type" value="Genomic_DNA"/>
</dbReference>
<name>A0ACC1YGS4_MELAZ</name>
<organism evidence="1 2">
    <name type="scientific">Melia azedarach</name>
    <name type="common">Chinaberry tree</name>
    <dbReference type="NCBI Taxonomy" id="155640"/>
    <lineage>
        <taxon>Eukaryota</taxon>
        <taxon>Viridiplantae</taxon>
        <taxon>Streptophyta</taxon>
        <taxon>Embryophyta</taxon>
        <taxon>Tracheophyta</taxon>
        <taxon>Spermatophyta</taxon>
        <taxon>Magnoliopsida</taxon>
        <taxon>eudicotyledons</taxon>
        <taxon>Gunneridae</taxon>
        <taxon>Pentapetalae</taxon>
        <taxon>rosids</taxon>
        <taxon>malvids</taxon>
        <taxon>Sapindales</taxon>
        <taxon>Meliaceae</taxon>
        <taxon>Melia</taxon>
    </lineage>
</organism>
<protein>
    <submittedName>
        <fullName evidence="1">ABC transporter B family protein</fullName>
    </submittedName>
</protein>
<dbReference type="Proteomes" id="UP001164539">
    <property type="component" value="Chromosome 3"/>
</dbReference>
<keyword evidence="2" id="KW-1185">Reference proteome</keyword>
<sequence>MVRTIISDRMSVIVQCISSILIATIVSLIADWRMALVAWAAMPCHFIGGQIQAKSAKGFSAYTPEIQNFSGKTQEKEQERKYGVIQGFSLCLWNIAHAVALWYKAILIERNQATFINGIKACQIFSPTVPSITELWTLIPTVISAISVLAPEFGILDWKTEIEPDAPERSDLERVKGRTEFENVKFNYPLRPEVTVLNNFG</sequence>
<gene>
    <name evidence="1" type="ORF">OWV82_006318</name>
</gene>
<comment type="caution">
    <text evidence="1">The sequence shown here is derived from an EMBL/GenBank/DDBJ whole genome shotgun (WGS) entry which is preliminary data.</text>
</comment>
<reference evidence="1 2" key="1">
    <citation type="journal article" date="2023" name="Science">
        <title>Complex scaffold remodeling in plant triterpene biosynthesis.</title>
        <authorList>
            <person name="De La Pena R."/>
            <person name="Hodgson H."/>
            <person name="Liu J.C."/>
            <person name="Stephenson M.J."/>
            <person name="Martin A.C."/>
            <person name="Owen C."/>
            <person name="Harkess A."/>
            <person name="Leebens-Mack J."/>
            <person name="Jimenez L.E."/>
            <person name="Osbourn A."/>
            <person name="Sattely E.S."/>
        </authorList>
    </citation>
    <scope>NUCLEOTIDE SEQUENCE [LARGE SCALE GENOMIC DNA]</scope>
    <source>
        <strain evidence="2">cv. JPN11</strain>
        <tissue evidence="1">Leaf</tissue>
    </source>
</reference>
<evidence type="ECO:0000313" key="1">
    <source>
        <dbReference type="EMBL" id="KAJ4722885.1"/>
    </source>
</evidence>